<dbReference type="InterPro" id="IPR018392">
    <property type="entry name" value="LysM"/>
</dbReference>
<comment type="caution">
    <text evidence="3">The sequence shown here is derived from an EMBL/GenBank/DDBJ whole genome shotgun (WGS) entry which is preliminary data.</text>
</comment>
<evidence type="ECO:0000313" key="3">
    <source>
        <dbReference type="EMBL" id="PWC07203.1"/>
    </source>
</evidence>
<dbReference type="InterPro" id="IPR036779">
    <property type="entry name" value="LysM_dom_sf"/>
</dbReference>
<accession>A0A2U1TEK3</accession>
<gene>
    <name evidence="3" type="ORF">DF223_07600</name>
</gene>
<feature type="transmembrane region" description="Helical" evidence="1">
    <location>
        <begin position="23"/>
        <end position="42"/>
    </location>
</feature>
<dbReference type="AlphaFoldDB" id="A0A2U1TEK3"/>
<evidence type="ECO:0000256" key="1">
    <source>
        <dbReference type="SAM" id="Phobius"/>
    </source>
</evidence>
<sequence>MGDASATIARPTGRIRLTRRGRVVLTSLAAAPLIALAAWLGLNAGAATASSTPSAASFEYVTVEHGDSLWSLAGTLAPDADPRDVIADVMALNQLETSTVVPGQNIAIPERYTTP</sequence>
<dbReference type="Pfam" id="PF01476">
    <property type="entry name" value="LysM"/>
    <property type="match status" value="1"/>
</dbReference>
<dbReference type="SMART" id="SM00257">
    <property type="entry name" value="LysM"/>
    <property type="match status" value="1"/>
</dbReference>
<protein>
    <recommendedName>
        <fullName evidence="2">LysM domain-containing protein</fullName>
    </recommendedName>
</protein>
<reference evidence="4" key="1">
    <citation type="submission" date="2018-04" db="EMBL/GenBank/DDBJ databases">
        <authorList>
            <person name="Liu S."/>
            <person name="Wang Z."/>
            <person name="Li J."/>
        </authorList>
    </citation>
    <scope>NUCLEOTIDE SEQUENCE [LARGE SCALE GENOMIC DNA]</scope>
    <source>
        <strain evidence="4">622</strain>
    </source>
</reference>
<organism evidence="3 4">
    <name type="scientific">Mycetocola zhujimingii</name>
    <dbReference type="NCBI Taxonomy" id="2079792"/>
    <lineage>
        <taxon>Bacteria</taxon>
        <taxon>Bacillati</taxon>
        <taxon>Actinomycetota</taxon>
        <taxon>Actinomycetes</taxon>
        <taxon>Micrococcales</taxon>
        <taxon>Microbacteriaceae</taxon>
        <taxon>Mycetocola</taxon>
    </lineage>
</organism>
<dbReference type="Gene3D" id="3.10.350.10">
    <property type="entry name" value="LysM domain"/>
    <property type="match status" value="1"/>
</dbReference>
<dbReference type="CDD" id="cd00118">
    <property type="entry name" value="LysM"/>
    <property type="match status" value="1"/>
</dbReference>
<evidence type="ECO:0000313" key="4">
    <source>
        <dbReference type="Proteomes" id="UP000244962"/>
    </source>
</evidence>
<dbReference type="EMBL" id="QEFB01000006">
    <property type="protein sequence ID" value="PWC07203.1"/>
    <property type="molecule type" value="Genomic_DNA"/>
</dbReference>
<keyword evidence="1" id="KW-0472">Membrane</keyword>
<dbReference type="Proteomes" id="UP000244962">
    <property type="component" value="Unassembled WGS sequence"/>
</dbReference>
<keyword evidence="1" id="KW-1133">Transmembrane helix</keyword>
<feature type="domain" description="LysM" evidence="2">
    <location>
        <begin position="60"/>
        <end position="109"/>
    </location>
</feature>
<proteinExistence type="predicted"/>
<keyword evidence="1" id="KW-0812">Transmembrane</keyword>
<keyword evidence="4" id="KW-1185">Reference proteome</keyword>
<name>A0A2U1TEK3_9MICO</name>
<evidence type="ECO:0000259" key="2">
    <source>
        <dbReference type="SMART" id="SM00257"/>
    </source>
</evidence>